<dbReference type="InterPro" id="IPR041489">
    <property type="entry name" value="PDZ_6"/>
</dbReference>
<dbReference type="NCBIfam" id="TIGR00225">
    <property type="entry name" value="prc"/>
    <property type="match status" value="1"/>
</dbReference>
<dbReference type="CDD" id="cd07560">
    <property type="entry name" value="Peptidase_S41_CPP"/>
    <property type="match status" value="1"/>
</dbReference>
<dbReference type="GO" id="GO:0007165">
    <property type="term" value="P:signal transduction"/>
    <property type="evidence" value="ECO:0007669"/>
    <property type="project" value="TreeGrafter"/>
</dbReference>
<dbReference type="Pfam" id="PF17820">
    <property type="entry name" value="PDZ_6"/>
    <property type="match status" value="1"/>
</dbReference>
<protein>
    <submittedName>
        <fullName evidence="9">S41 family peptidase</fullName>
    </submittedName>
</protein>
<accession>A0A2D2LV12</accession>
<dbReference type="InterPro" id="IPR001478">
    <property type="entry name" value="PDZ"/>
</dbReference>
<evidence type="ECO:0000259" key="7">
    <source>
        <dbReference type="SMART" id="SM00228"/>
    </source>
</evidence>
<reference evidence="10" key="1">
    <citation type="submission" date="2017-11" db="EMBL/GenBank/DDBJ databases">
        <title>Complete genome sequence of Moraxella osloensis NP7 isolated from human skin.</title>
        <authorList>
            <person name="Lee K."/>
            <person name="Lim J.Y."/>
            <person name="Hwang I."/>
        </authorList>
    </citation>
    <scope>NUCLEOTIDE SEQUENCE [LARGE SCALE GENOMIC DNA]</scope>
    <source>
        <strain evidence="10">NP7</strain>
    </source>
</reference>
<dbReference type="SUPFAM" id="SSF52096">
    <property type="entry name" value="ClpP/crotonase"/>
    <property type="match status" value="1"/>
</dbReference>
<feature type="compositionally biased region" description="Polar residues" evidence="6">
    <location>
        <begin position="109"/>
        <end position="136"/>
    </location>
</feature>
<dbReference type="AlphaFoldDB" id="A0A2D2LV12"/>
<keyword evidence="4 5" id="KW-0720">Serine protease</keyword>
<dbReference type="RefSeq" id="WP_100270114.1">
    <property type="nucleotide sequence ID" value="NZ_CP024443.1"/>
</dbReference>
<dbReference type="PANTHER" id="PTHR32060:SF30">
    <property type="entry name" value="CARBOXY-TERMINAL PROCESSING PROTEASE CTPA"/>
    <property type="match status" value="1"/>
</dbReference>
<dbReference type="InterPro" id="IPR004447">
    <property type="entry name" value="Peptidase_S41A"/>
</dbReference>
<feature type="domain" description="Tail specific protease" evidence="8">
    <location>
        <begin position="294"/>
        <end position="480"/>
    </location>
</feature>
<keyword evidence="3 5" id="KW-0378">Hydrolase</keyword>
<dbReference type="Proteomes" id="UP000229340">
    <property type="component" value="Chromosome"/>
</dbReference>
<dbReference type="PANTHER" id="PTHR32060">
    <property type="entry name" value="TAIL-SPECIFIC PROTEASE"/>
    <property type="match status" value="1"/>
</dbReference>
<dbReference type="STRING" id="34062.AXE82_02280"/>
<dbReference type="SMART" id="SM00245">
    <property type="entry name" value="TSPc"/>
    <property type="match status" value="1"/>
</dbReference>
<evidence type="ECO:0000259" key="8">
    <source>
        <dbReference type="SMART" id="SM00245"/>
    </source>
</evidence>
<dbReference type="InterPro" id="IPR005151">
    <property type="entry name" value="Tail-specific_protease"/>
</dbReference>
<gene>
    <name evidence="9" type="ORF">NP7_06105</name>
</gene>
<sequence length="514" mass="54973">MVMQRFKPPSNLTFKRHIVALALWGIGSLGYAASRPTVSAPVKPPVKSATSIAAKTNKTALTPAITQAIAGVNPTAVPVSVVNTPDGIDGGNDDNLMDDGADDGGEVDITSTAPIVTNPANQPNLDSQPKATQPKDTQPIAPASGQIQQVALGAVSPVTVEKFVKMIDIIRQNYVTNVDDESLFANAMAGTLAGLDPYSEYLDANAFENLRLFTEGDIGSIGVSVSFHADVDSWVFDDVLPNSPAAKAGIQRGNYLHQINDNKLDNTRTPQDVDQLLTGIAGTTARLLVSDKGRRKHLVVVQRTLLQQQAMSANIINGVAVVHIPVFQNNTQQQFLMALTKLNQPFSVLVLDLRNNPGGVLSAANDIASLFMNDKVVVQIKNRQGIQEVIRTHGKAQFADLPLVVLQNRYSASAAEVLASALQNNQRAKVYGETSYGKGSIQSIVPINDSEAVKLTVAHYYSSKGEKIDGVGVKPDVVLTGAETGWLDQVLADLQTTKRSNQFLLKPTPTPQSF</sequence>
<evidence type="ECO:0000256" key="5">
    <source>
        <dbReference type="RuleBase" id="RU004404"/>
    </source>
</evidence>
<dbReference type="InterPro" id="IPR029045">
    <property type="entry name" value="ClpP/crotonase-like_dom_sf"/>
</dbReference>
<keyword evidence="2 5" id="KW-0645">Protease</keyword>
<feature type="region of interest" description="Disordered" evidence="6">
    <location>
        <begin position="109"/>
        <end position="140"/>
    </location>
</feature>
<dbReference type="GO" id="GO:0008236">
    <property type="term" value="F:serine-type peptidase activity"/>
    <property type="evidence" value="ECO:0007669"/>
    <property type="project" value="UniProtKB-KW"/>
</dbReference>
<dbReference type="InterPro" id="IPR055210">
    <property type="entry name" value="CtpA/B_N"/>
</dbReference>
<dbReference type="SMART" id="SM00228">
    <property type="entry name" value="PDZ"/>
    <property type="match status" value="1"/>
</dbReference>
<name>A0A2D2LV12_FAUOS</name>
<dbReference type="GO" id="GO:0030288">
    <property type="term" value="C:outer membrane-bounded periplasmic space"/>
    <property type="evidence" value="ECO:0007669"/>
    <property type="project" value="TreeGrafter"/>
</dbReference>
<dbReference type="Gene3D" id="3.90.226.10">
    <property type="entry name" value="2-enoyl-CoA Hydratase, Chain A, domain 1"/>
    <property type="match status" value="1"/>
</dbReference>
<organism evidence="9 10">
    <name type="scientific">Faucicola osloensis</name>
    <name type="common">Moraxella osloensis</name>
    <dbReference type="NCBI Taxonomy" id="34062"/>
    <lineage>
        <taxon>Bacteria</taxon>
        <taxon>Pseudomonadati</taxon>
        <taxon>Pseudomonadota</taxon>
        <taxon>Gammaproteobacteria</taxon>
        <taxon>Moraxellales</taxon>
        <taxon>Moraxellaceae</taxon>
        <taxon>Faucicola</taxon>
    </lineage>
</organism>
<evidence type="ECO:0000256" key="2">
    <source>
        <dbReference type="ARBA" id="ARBA00022670"/>
    </source>
</evidence>
<dbReference type="GO" id="GO:0004175">
    <property type="term" value="F:endopeptidase activity"/>
    <property type="evidence" value="ECO:0007669"/>
    <property type="project" value="TreeGrafter"/>
</dbReference>
<comment type="similarity">
    <text evidence="1 5">Belongs to the peptidase S41A family.</text>
</comment>
<evidence type="ECO:0000313" key="10">
    <source>
        <dbReference type="Proteomes" id="UP000229340"/>
    </source>
</evidence>
<evidence type="ECO:0000256" key="3">
    <source>
        <dbReference type="ARBA" id="ARBA00022801"/>
    </source>
</evidence>
<proteinExistence type="inferred from homology"/>
<dbReference type="EMBL" id="CP024443">
    <property type="protein sequence ID" value="ATR78867.1"/>
    <property type="molecule type" value="Genomic_DNA"/>
</dbReference>
<dbReference type="Pfam" id="PF03572">
    <property type="entry name" value="Peptidase_S41"/>
    <property type="match status" value="1"/>
</dbReference>
<feature type="domain" description="PDZ" evidence="7">
    <location>
        <begin position="219"/>
        <end position="293"/>
    </location>
</feature>
<dbReference type="Gene3D" id="3.30.750.44">
    <property type="match status" value="1"/>
</dbReference>
<evidence type="ECO:0000256" key="4">
    <source>
        <dbReference type="ARBA" id="ARBA00022825"/>
    </source>
</evidence>
<dbReference type="Gene3D" id="2.30.42.10">
    <property type="match status" value="1"/>
</dbReference>
<evidence type="ECO:0000256" key="1">
    <source>
        <dbReference type="ARBA" id="ARBA00009179"/>
    </source>
</evidence>
<evidence type="ECO:0000313" key="9">
    <source>
        <dbReference type="EMBL" id="ATR78867.1"/>
    </source>
</evidence>
<dbReference type="GO" id="GO:0006508">
    <property type="term" value="P:proteolysis"/>
    <property type="evidence" value="ECO:0007669"/>
    <property type="project" value="UniProtKB-KW"/>
</dbReference>
<dbReference type="InterPro" id="IPR036034">
    <property type="entry name" value="PDZ_sf"/>
</dbReference>
<dbReference type="SUPFAM" id="SSF50156">
    <property type="entry name" value="PDZ domain-like"/>
    <property type="match status" value="1"/>
</dbReference>
<evidence type="ECO:0000256" key="6">
    <source>
        <dbReference type="SAM" id="MobiDB-lite"/>
    </source>
</evidence>
<dbReference type="Pfam" id="PF22694">
    <property type="entry name" value="CtpB_N-like"/>
    <property type="match status" value="1"/>
</dbReference>